<dbReference type="InterPro" id="IPR007942">
    <property type="entry name" value="PLipase-like"/>
</dbReference>
<organism evidence="3 4">
    <name type="scientific">Saponaria officinalis</name>
    <name type="common">Common soapwort</name>
    <name type="synonym">Lychnis saponaria</name>
    <dbReference type="NCBI Taxonomy" id="3572"/>
    <lineage>
        <taxon>Eukaryota</taxon>
        <taxon>Viridiplantae</taxon>
        <taxon>Streptophyta</taxon>
        <taxon>Embryophyta</taxon>
        <taxon>Tracheophyta</taxon>
        <taxon>Spermatophyta</taxon>
        <taxon>Magnoliopsida</taxon>
        <taxon>eudicotyledons</taxon>
        <taxon>Gunneridae</taxon>
        <taxon>Pentapetalae</taxon>
        <taxon>Caryophyllales</taxon>
        <taxon>Caryophyllaceae</taxon>
        <taxon>Caryophylleae</taxon>
        <taxon>Saponaria</taxon>
    </lineage>
</organism>
<dbReference type="PANTHER" id="PTHR35358:SF10">
    <property type="entry name" value="PLANT PHOSPHOLIPASE-LIKE PROTEIN"/>
    <property type="match status" value="1"/>
</dbReference>
<name>A0AAW1MVP4_SAPOF</name>
<gene>
    <name evidence="3" type="ORF">RND81_02G141500</name>
</gene>
<keyword evidence="4" id="KW-1185">Reference proteome</keyword>
<comment type="caution">
    <text evidence="3">The sequence shown here is derived from an EMBL/GenBank/DDBJ whole genome shotgun (WGS) entry which is preliminary data.</text>
</comment>
<keyword evidence="1" id="KW-0175">Coiled coil</keyword>
<dbReference type="Pfam" id="PF05278">
    <property type="entry name" value="PEARLI-4"/>
    <property type="match status" value="1"/>
</dbReference>
<feature type="region of interest" description="Disordered" evidence="2">
    <location>
        <begin position="1"/>
        <end position="35"/>
    </location>
</feature>
<dbReference type="PANTHER" id="PTHR35358">
    <property type="entry name" value="OS06G0711100 PROTEIN"/>
    <property type="match status" value="1"/>
</dbReference>
<dbReference type="Proteomes" id="UP001443914">
    <property type="component" value="Unassembled WGS sequence"/>
</dbReference>
<evidence type="ECO:0000256" key="1">
    <source>
        <dbReference type="SAM" id="Coils"/>
    </source>
</evidence>
<reference evidence="3" key="1">
    <citation type="submission" date="2024-03" db="EMBL/GenBank/DDBJ databases">
        <title>WGS assembly of Saponaria officinalis var. Norfolk2.</title>
        <authorList>
            <person name="Jenkins J."/>
            <person name="Shu S."/>
            <person name="Grimwood J."/>
            <person name="Barry K."/>
            <person name="Goodstein D."/>
            <person name="Schmutz J."/>
            <person name="Leebens-Mack J."/>
            <person name="Osbourn A."/>
        </authorList>
    </citation>
    <scope>NUCLEOTIDE SEQUENCE [LARGE SCALE GENOMIC DNA]</scope>
    <source>
        <strain evidence="3">JIC</strain>
    </source>
</reference>
<evidence type="ECO:0000256" key="2">
    <source>
        <dbReference type="SAM" id="MobiDB-lite"/>
    </source>
</evidence>
<dbReference type="EMBL" id="JBDFQZ010000002">
    <property type="protein sequence ID" value="KAK9749657.1"/>
    <property type="molecule type" value="Genomic_DNA"/>
</dbReference>
<dbReference type="AlphaFoldDB" id="A0AAW1MVP4"/>
<evidence type="ECO:0000313" key="3">
    <source>
        <dbReference type="EMBL" id="KAK9749657.1"/>
    </source>
</evidence>
<feature type="coiled-coil region" evidence="1">
    <location>
        <begin position="303"/>
        <end position="365"/>
    </location>
</feature>
<proteinExistence type="predicted"/>
<evidence type="ECO:0000313" key="4">
    <source>
        <dbReference type="Proteomes" id="UP001443914"/>
    </source>
</evidence>
<accession>A0AAW1MVP4</accession>
<sequence length="387" mass="43086">MVFTRGSKRKVEQEAVSAKNQKSSRRKPHAPNKFQIDGNRRIFTGINENDGIVRYRVSKLEQSKHDHASGLFFHATASNSMFQPSAMPEHGSLDAEHEASHETNLTRNFIARDDKTLSIGELHLSGKTLDPCFKALNCNVSAPIVPSGTVSVTQNTEDRVSHTIDKTVTMTMNMTEFAAQNDDDNFSDIDSLRGDSSLVSVRGYRVKPENLSFLTSILSKHGDIGENCSLGSVSVRSLFMEQLCDILQKLTNTSIGVITENELEEMRASVNDIGNASVEVEWLKIRLEEISEAKKAIPNLKPNSSLKLKNAEHKKRLGKMKEQLEGYKKDFAVKHAEALDLRNKIQAAQSDISATEKEVVETEKVISESRTKLKKVYELGSLVNVLI</sequence>
<protein>
    <submittedName>
        <fullName evidence="3">Uncharacterized protein</fullName>
    </submittedName>
</protein>